<organism evidence="1 2">
    <name type="scientific">Zasmidium cellare ATCC 36951</name>
    <dbReference type="NCBI Taxonomy" id="1080233"/>
    <lineage>
        <taxon>Eukaryota</taxon>
        <taxon>Fungi</taxon>
        <taxon>Dikarya</taxon>
        <taxon>Ascomycota</taxon>
        <taxon>Pezizomycotina</taxon>
        <taxon>Dothideomycetes</taxon>
        <taxon>Dothideomycetidae</taxon>
        <taxon>Mycosphaerellales</taxon>
        <taxon>Mycosphaerellaceae</taxon>
        <taxon>Zasmidium</taxon>
    </lineage>
</organism>
<gene>
    <name evidence="1" type="ORF">M409DRAFT_23349</name>
</gene>
<protein>
    <submittedName>
        <fullName evidence="1">Uncharacterized protein</fullName>
    </submittedName>
</protein>
<evidence type="ECO:0000313" key="2">
    <source>
        <dbReference type="Proteomes" id="UP000799537"/>
    </source>
</evidence>
<dbReference type="OrthoDB" id="4161001at2759"/>
<sequence length="716" mass="82127">MLARRPSDRVTSWIRSDAGSGRVDDETDSFERMTLADDEGMDPNLDVLNSDSEKREMPSEFWDDVALRGLYPENTSQWLSRLERGVDEEVRMTFKRGKPTFLDNEAPIPSVGLVYLPGADKPTVARLEESNMVELEPERRDSNWRVNAADSLLIARSINRDLFHQRGHDLESNRCLPRKCKKVKIVNELRWRDGQMKYDLSVTLVEVDEGSLVRLIGHFHHLVARKSAQMNAADDKYQLENMMEDARFFCVRSPILFRMSTRLRIIESAHIRYGLDDEYGFRNIFTSKGIRQLISVSAEESAQDAVRPRFLQMLVLLLSMLAGADLTKMADFLQTTYGIKADRPDLELLILKVIPLSSINSQVFLSALIPTVTGREVHPETVKNQNYCWQELIKHLASKGYLLPGTIDDLPRSSVDCNTMAPRSLEGFNELVPVNIGTGPDLTETAVYLHHIEHPYVIYARDFEQIRCLDEGSFMMREVTEEARECELVIKSQSLNDYANAAISLINKVIARMNAHGPKSSSNAIAKRFSIRGRHSTQTIINQELPKANAITRHEAWLEGTTQALSVAWKCDGRPISRMYMLQCLSRPVRRINAVVRWFERITHRQFGPHDDQYRQVLDLISKHEAVIAQQKLTPAAPDNPIRRSVHHNDDTFGIRPRLWYEYYSRFEHNHLLINAQRDFVKTLTWNANGTQAEIELAWIPTKFIVAPLKPEMYQA</sequence>
<keyword evidence="2" id="KW-1185">Reference proteome</keyword>
<dbReference type="Proteomes" id="UP000799537">
    <property type="component" value="Unassembled WGS sequence"/>
</dbReference>
<proteinExistence type="predicted"/>
<evidence type="ECO:0000313" key="1">
    <source>
        <dbReference type="EMBL" id="KAF2166158.1"/>
    </source>
</evidence>
<dbReference type="AlphaFoldDB" id="A0A6A6CIZ5"/>
<dbReference type="RefSeq" id="XP_033667047.1">
    <property type="nucleotide sequence ID" value="XM_033806753.1"/>
</dbReference>
<accession>A0A6A6CIZ5</accession>
<dbReference type="EMBL" id="ML993597">
    <property type="protein sequence ID" value="KAF2166158.1"/>
    <property type="molecule type" value="Genomic_DNA"/>
</dbReference>
<dbReference type="GeneID" id="54560025"/>
<reference evidence="1" key="1">
    <citation type="journal article" date="2020" name="Stud. Mycol.">
        <title>101 Dothideomycetes genomes: a test case for predicting lifestyles and emergence of pathogens.</title>
        <authorList>
            <person name="Haridas S."/>
            <person name="Albert R."/>
            <person name="Binder M."/>
            <person name="Bloem J."/>
            <person name="Labutti K."/>
            <person name="Salamov A."/>
            <person name="Andreopoulos B."/>
            <person name="Baker S."/>
            <person name="Barry K."/>
            <person name="Bills G."/>
            <person name="Bluhm B."/>
            <person name="Cannon C."/>
            <person name="Castanera R."/>
            <person name="Culley D."/>
            <person name="Daum C."/>
            <person name="Ezra D."/>
            <person name="Gonzalez J."/>
            <person name="Henrissat B."/>
            <person name="Kuo A."/>
            <person name="Liang C."/>
            <person name="Lipzen A."/>
            <person name="Lutzoni F."/>
            <person name="Magnuson J."/>
            <person name="Mondo S."/>
            <person name="Nolan M."/>
            <person name="Ohm R."/>
            <person name="Pangilinan J."/>
            <person name="Park H.-J."/>
            <person name="Ramirez L."/>
            <person name="Alfaro M."/>
            <person name="Sun H."/>
            <person name="Tritt A."/>
            <person name="Yoshinaga Y."/>
            <person name="Zwiers L.-H."/>
            <person name="Turgeon B."/>
            <person name="Goodwin S."/>
            <person name="Spatafora J."/>
            <person name="Crous P."/>
            <person name="Grigoriev I."/>
        </authorList>
    </citation>
    <scope>NUCLEOTIDE SEQUENCE</scope>
    <source>
        <strain evidence="1">ATCC 36951</strain>
    </source>
</reference>
<name>A0A6A6CIZ5_ZASCE</name>